<proteinExistence type="predicted"/>
<name>A0A069PB78_9BURK</name>
<dbReference type="RefSeq" id="WP_035928164.1">
    <property type="nucleotide sequence ID" value="NZ_CADFFX010000020.1"/>
</dbReference>
<protein>
    <submittedName>
        <fullName evidence="2">Uncharacterized protein</fullName>
    </submittedName>
</protein>
<sequence>MPARCFVPGFALSSPKAAARSAPQFGQLSAFLRSVLPQRWQTTEKIDAGKVRRVVMLKPSKDMCDVQAAQAGNRAERRDATREQQSFVLPDARTAPREATNQICVNSIGTSIAFRT</sequence>
<evidence type="ECO:0000256" key="1">
    <source>
        <dbReference type="SAM" id="MobiDB-lite"/>
    </source>
</evidence>
<dbReference type="Proteomes" id="UP000027466">
    <property type="component" value="Unassembled WGS sequence"/>
</dbReference>
<dbReference type="AlphaFoldDB" id="A0A069PB78"/>
<evidence type="ECO:0000313" key="2">
    <source>
        <dbReference type="EMBL" id="KDR37915.1"/>
    </source>
</evidence>
<organism evidence="2 3">
    <name type="scientific">Caballeronia glathei</name>
    <dbReference type="NCBI Taxonomy" id="60547"/>
    <lineage>
        <taxon>Bacteria</taxon>
        <taxon>Pseudomonadati</taxon>
        <taxon>Pseudomonadota</taxon>
        <taxon>Betaproteobacteria</taxon>
        <taxon>Burkholderiales</taxon>
        <taxon>Burkholderiaceae</taxon>
        <taxon>Caballeronia</taxon>
    </lineage>
</organism>
<accession>A0A069PB78</accession>
<reference evidence="2 3" key="1">
    <citation type="submission" date="2014-03" db="EMBL/GenBank/DDBJ databases">
        <title>Draft Genome Sequences of Four Burkholderia Strains.</title>
        <authorList>
            <person name="Liu X.Y."/>
            <person name="Li C.X."/>
            <person name="Xu J.H."/>
        </authorList>
    </citation>
    <scope>NUCLEOTIDE SEQUENCE [LARGE SCALE GENOMIC DNA]</scope>
    <source>
        <strain evidence="2 3">DSM 50014</strain>
    </source>
</reference>
<gene>
    <name evidence="2" type="ORF">BG61_05760</name>
</gene>
<evidence type="ECO:0000313" key="3">
    <source>
        <dbReference type="Proteomes" id="UP000027466"/>
    </source>
</evidence>
<dbReference type="EMBL" id="JFHC01000124">
    <property type="protein sequence ID" value="KDR37915.1"/>
    <property type="molecule type" value="Genomic_DNA"/>
</dbReference>
<comment type="caution">
    <text evidence="2">The sequence shown here is derived from an EMBL/GenBank/DDBJ whole genome shotgun (WGS) entry which is preliminary data.</text>
</comment>
<feature type="region of interest" description="Disordered" evidence="1">
    <location>
        <begin position="68"/>
        <end position="92"/>
    </location>
</feature>
<keyword evidence="3" id="KW-1185">Reference proteome</keyword>